<evidence type="ECO:0000256" key="4">
    <source>
        <dbReference type="SAM" id="MobiDB-lite"/>
    </source>
</evidence>
<feature type="compositionally biased region" description="Acidic residues" evidence="4">
    <location>
        <begin position="161"/>
        <end position="177"/>
    </location>
</feature>
<evidence type="ECO:0000313" key="7">
    <source>
        <dbReference type="Proteomes" id="UP000243579"/>
    </source>
</evidence>
<dbReference type="EMBL" id="JNBR01000352">
    <property type="protein sequence ID" value="OQR94761.1"/>
    <property type="molecule type" value="Genomic_DNA"/>
</dbReference>
<sequence length="204" mass="22704">MSGAGRKSGYRKGVTQDVLYGEPEPEAGEVIVQVKSLRGGNLFEVETPTGEVSLAMLPTKYRKLIWVRRGDFLIVSGADDDKKGAVQFSVEHILYKDQIKNLKSKNLWPEVFVEDEAKREYEDRPADAALTDKFGNLKVEEAGAYKLDKFGNSVFVPGAVADEESEDEESDSDDDAESLMFVNRNRMGGHYAHVEESDDSSDDE</sequence>
<evidence type="ECO:0000256" key="2">
    <source>
        <dbReference type="ARBA" id="ARBA00022884"/>
    </source>
</evidence>
<dbReference type="InterPro" id="IPR001253">
    <property type="entry name" value="TIF_eIF-1A"/>
</dbReference>
<evidence type="ECO:0000256" key="3">
    <source>
        <dbReference type="PROSITE-ProRule" id="PRU00181"/>
    </source>
</evidence>
<dbReference type="Pfam" id="PF01176">
    <property type="entry name" value="eIF-1a"/>
    <property type="match status" value="1"/>
</dbReference>
<keyword evidence="7" id="KW-1185">Reference proteome</keyword>
<dbReference type="SUPFAM" id="SSF50249">
    <property type="entry name" value="Nucleic acid-binding proteins"/>
    <property type="match status" value="1"/>
</dbReference>
<keyword evidence="3" id="KW-0396">Initiation factor</keyword>
<organism evidence="6 7">
    <name type="scientific">Achlya hypogyna</name>
    <name type="common">Oomycete</name>
    <name type="synonym">Protoachlya hypogyna</name>
    <dbReference type="NCBI Taxonomy" id="1202772"/>
    <lineage>
        <taxon>Eukaryota</taxon>
        <taxon>Sar</taxon>
        <taxon>Stramenopiles</taxon>
        <taxon>Oomycota</taxon>
        <taxon>Saprolegniomycetes</taxon>
        <taxon>Saprolegniales</taxon>
        <taxon>Achlyaceae</taxon>
        <taxon>Achlya</taxon>
    </lineage>
</organism>
<feature type="region of interest" description="Disordered" evidence="4">
    <location>
        <begin position="158"/>
        <end position="182"/>
    </location>
</feature>
<evidence type="ECO:0000259" key="5">
    <source>
        <dbReference type="PROSITE" id="PS50832"/>
    </source>
</evidence>
<comment type="similarity">
    <text evidence="1">Belongs to the EIF1AD family.</text>
</comment>
<dbReference type="GO" id="GO:0005634">
    <property type="term" value="C:nucleus"/>
    <property type="evidence" value="ECO:0007669"/>
    <property type="project" value="TreeGrafter"/>
</dbReference>
<dbReference type="AlphaFoldDB" id="A0A1V9Z9Z8"/>
<keyword evidence="2" id="KW-0694">RNA-binding</keyword>
<keyword evidence="3" id="KW-0648">Protein biosynthesis</keyword>
<dbReference type="InterPro" id="IPR039294">
    <property type="entry name" value="EIF1AD"/>
</dbReference>
<feature type="domain" description="S1-like" evidence="5">
    <location>
        <begin position="23"/>
        <end position="98"/>
    </location>
</feature>
<evidence type="ECO:0000256" key="1">
    <source>
        <dbReference type="ARBA" id="ARBA00007340"/>
    </source>
</evidence>
<name>A0A1V9Z9Z8_ACHHY</name>
<dbReference type="PANTHER" id="PTHR21641:SF0">
    <property type="entry name" value="RNA-BINDING PROTEIN EIF1AD-RELATED"/>
    <property type="match status" value="1"/>
</dbReference>
<dbReference type="PANTHER" id="PTHR21641">
    <property type="entry name" value="TRANSLATION INITIATION FACTOR-RELATED"/>
    <property type="match status" value="1"/>
</dbReference>
<dbReference type="STRING" id="1202772.A0A1V9Z9Z8"/>
<dbReference type="Gene3D" id="2.40.50.140">
    <property type="entry name" value="Nucleic acid-binding proteins"/>
    <property type="match status" value="1"/>
</dbReference>
<protein>
    <recommendedName>
        <fullName evidence="5">S1-like domain-containing protein</fullName>
    </recommendedName>
</protein>
<dbReference type="PROSITE" id="PS50832">
    <property type="entry name" value="S1_IF1_TYPE"/>
    <property type="match status" value="1"/>
</dbReference>
<dbReference type="InterPro" id="IPR012340">
    <property type="entry name" value="NA-bd_OB-fold"/>
</dbReference>
<comment type="caution">
    <text evidence="6">The sequence shown here is derived from an EMBL/GenBank/DDBJ whole genome shotgun (WGS) entry which is preliminary data.</text>
</comment>
<evidence type="ECO:0000313" key="6">
    <source>
        <dbReference type="EMBL" id="OQR94761.1"/>
    </source>
</evidence>
<dbReference type="OrthoDB" id="1738325at2759"/>
<dbReference type="Proteomes" id="UP000243579">
    <property type="component" value="Unassembled WGS sequence"/>
</dbReference>
<dbReference type="GO" id="GO:0003743">
    <property type="term" value="F:translation initiation factor activity"/>
    <property type="evidence" value="ECO:0007669"/>
    <property type="project" value="UniProtKB-UniRule"/>
</dbReference>
<dbReference type="GO" id="GO:0003723">
    <property type="term" value="F:RNA binding"/>
    <property type="evidence" value="ECO:0007669"/>
    <property type="project" value="UniProtKB-KW"/>
</dbReference>
<gene>
    <name evidence="6" type="ORF">ACHHYP_00935</name>
</gene>
<proteinExistence type="inferred from homology"/>
<reference evidence="6 7" key="1">
    <citation type="journal article" date="2014" name="Genome Biol. Evol.">
        <title>The secreted proteins of Achlya hypogyna and Thraustotheca clavata identify the ancestral oomycete secretome and reveal gene acquisitions by horizontal gene transfer.</title>
        <authorList>
            <person name="Misner I."/>
            <person name="Blouin N."/>
            <person name="Leonard G."/>
            <person name="Richards T.A."/>
            <person name="Lane C.E."/>
        </authorList>
    </citation>
    <scope>NUCLEOTIDE SEQUENCE [LARGE SCALE GENOMIC DNA]</scope>
    <source>
        <strain evidence="6 7">ATCC 48635</strain>
    </source>
</reference>
<dbReference type="SMART" id="SM00652">
    <property type="entry name" value="eIF1a"/>
    <property type="match status" value="1"/>
</dbReference>
<accession>A0A1V9Z9Z8</accession>
<dbReference type="InterPro" id="IPR006196">
    <property type="entry name" value="RNA-binding_domain_S1_IF1"/>
</dbReference>